<evidence type="ECO:0000256" key="1">
    <source>
        <dbReference type="ARBA" id="ARBA00022737"/>
    </source>
</evidence>
<evidence type="ECO:0000313" key="3">
    <source>
        <dbReference type="Proteomes" id="UP000030687"/>
    </source>
</evidence>
<dbReference type="STRING" id="85681.V4TRD4"/>
<dbReference type="SUPFAM" id="SSF82185">
    <property type="entry name" value="Histone H3 K4-specific methyltransferase SET7/9 N-terminal domain"/>
    <property type="match status" value="1"/>
</dbReference>
<dbReference type="PANTHER" id="PTHR23084">
    <property type="entry name" value="PHOSPHATIDYLINOSITOL-4-PHOSPHATE 5-KINASE RELATED"/>
    <property type="match status" value="1"/>
</dbReference>
<accession>V4TRD4</accession>
<dbReference type="FunCoup" id="V4TRD4">
    <property type="interactions" value="1313"/>
</dbReference>
<dbReference type="KEGG" id="cic:CICLE_v10023356mg"/>
<keyword evidence="3" id="KW-1185">Reference proteome</keyword>
<dbReference type="EMBL" id="KI536661">
    <property type="protein sequence ID" value="ESR56002.1"/>
    <property type="molecule type" value="Genomic_DNA"/>
</dbReference>
<name>V4TRD4_CITCL</name>
<dbReference type="PANTHER" id="PTHR23084:SF179">
    <property type="entry name" value="OS10G0565000 PROTEIN"/>
    <property type="match status" value="1"/>
</dbReference>
<dbReference type="InterPro" id="IPR003409">
    <property type="entry name" value="MORN"/>
</dbReference>
<dbReference type="Gene3D" id="2.20.110.10">
    <property type="entry name" value="Histone H3 K4-specific methyltransferase SET7/9 N-terminal domain"/>
    <property type="match status" value="1"/>
</dbReference>
<dbReference type="Proteomes" id="UP000030687">
    <property type="component" value="Unassembled WGS sequence"/>
</dbReference>
<dbReference type="FunFam" id="2.20.110.10:FF:000002">
    <property type="entry name" value="Phosphatidylinositol 4-phosphate 5-kinase 8"/>
    <property type="match status" value="1"/>
</dbReference>
<protein>
    <submittedName>
        <fullName evidence="2">Uncharacterized protein</fullName>
    </submittedName>
</protein>
<dbReference type="GO" id="GO:0016020">
    <property type="term" value="C:membrane"/>
    <property type="evidence" value="ECO:0007669"/>
    <property type="project" value="UniProtKB-ARBA"/>
</dbReference>
<gene>
    <name evidence="2" type="ORF">CICLE_v10023356mg</name>
</gene>
<dbReference type="SMART" id="SM00698">
    <property type="entry name" value="MORN"/>
    <property type="match status" value="3"/>
</dbReference>
<evidence type="ECO:0000313" key="2">
    <source>
        <dbReference type="EMBL" id="ESR56002.1"/>
    </source>
</evidence>
<sequence>IHFFLDFLLGFALSAALLLSLNLALSRLLFIRLFFVCSSSIKLANSSKILRPPLPVFWSIRSRPKLEKRGNSGCWVQVYSKGDVYKDRYQKGKYSGSGVYYLSGRYEGGWNLRHGFGVYKFYTTDAYAGEWSNGQSHGCGVHTCEDGSRYVGEFKWGVKHDLGHCHFRYFADKIHGFSVYCFANGHWYGGVWHEGVRQGLGMQNGIIDIPSTQNTTHPVSPIAVYHSKVLNAMHEARQAAEKANDVARIDEKVNRAVAAANNAINAARVAVFKAVQKQMHHSNNKDSIPLATL</sequence>
<feature type="non-terminal residue" evidence="2">
    <location>
        <position position="1"/>
    </location>
</feature>
<dbReference type="AlphaFoldDB" id="V4TRD4"/>
<keyword evidence="1" id="KW-0677">Repeat</keyword>
<reference evidence="2 3" key="1">
    <citation type="submission" date="2013-10" db="EMBL/GenBank/DDBJ databases">
        <authorList>
            <consortium name="International Citrus Genome Consortium"/>
            <person name="Jenkins J."/>
            <person name="Schmutz J."/>
            <person name="Prochnik S."/>
            <person name="Rokhsar D."/>
            <person name="Gmitter F."/>
            <person name="Ollitrault P."/>
            <person name="Machado M."/>
            <person name="Talon M."/>
            <person name="Wincker P."/>
            <person name="Jaillon O."/>
            <person name="Morgante M."/>
        </authorList>
    </citation>
    <scope>NUCLEOTIDE SEQUENCE</scope>
    <source>
        <strain evidence="3">cv. Clemenules</strain>
    </source>
</reference>
<dbReference type="InParanoid" id="V4TRD4"/>
<dbReference type="Gramene" id="ESR56002">
    <property type="protein sequence ID" value="ESR56002"/>
    <property type="gene ID" value="CICLE_v10023356mg"/>
</dbReference>
<dbReference type="eggNOG" id="KOG0231">
    <property type="taxonomic scope" value="Eukaryota"/>
</dbReference>
<organism evidence="2 3">
    <name type="scientific">Citrus clementina</name>
    <name type="common">Clementine</name>
    <name type="synonym">Citrus deliciosa x Citrus sinensis</name>
    <dbReference type="NCBI Taxonomy" id="85681"/>
    <lineage>
        <taxon>Eukaryota</taxon>
        <taxon>Viridiplantae</taxon>
        <taxon>Streptophyta</taxon>
        <taxon>Embryophyta</taxon>
        <taxon>Tracheophyta</taxon>
        <taxon>Spermatophyta</taxon>
        <taxon>Magnoliopsida</taxon>
        <taxon>eudicotyledons</taxon>
        <taxon>Gunneridae</taxon>
        <taxon>Pentapetalae</taxon>
        <taxon>rosids</taxon>
        <taxon>malvids</taxon>
        <taxon>Sapindales</taxon>
        <taxon>Rutaceae</taxon>
        <taxon>Aurantioideae</taxon>
        <taxon>Citrus</taxon>
    </lineage>
</organism>
<dbReference type="Pfam" id="PF02493">
    <property type="entry name" value="MORN"/>
    <property type="match status" value="4"/>
</dbReference>
<proteinExistence type="predicted"/>